<evidence type="ECO:0000256" key="1">
    <source>
        <dbReference type="ARBA" id="ARBA00008761"/>
    </source>
</evidence>
<evidence type="ECO:0000256" key="5">
    <source>
        <dbReference type="SAM" id="Coils"/>
    </source>
</evidence>
<feature type="region of interest" description="Disordered" evidence="6">
    <location>
        <begin position="258"/>
        <end position="278"/>
    </location>
</feature>
<name>A0A1H8WPQ7_9EURY</name>
<keyword evidence="3" id="KW-0238">DNA-binding</keyword>
<keyword evidence="10" id="KW-1185">Reference proteome</keyword>
<feature type="domain" description="Cas12f1-like TNB" evidence="8">
    <location>
        <begin position="157"/>
        <end position="222"/>
    </location>
</feature>
<evidence type="ECO:0000313" key="9">
    <source>
        <dbReference type="EMBL" id="SEP29427.1"/>
    </source>
</evidence>
<dbReference type="NCBIfam" id="NF040570">
    <property type="entry name" value="guided_TnpB"/>
    <property type="match status" value="1"/>
</dbReference>
<dbReference type="Pfam" id="PF07282">
    <property type="entry name" value="Cas12f1-like_TNB"/>
    <property type="match status" value="1"/>
</dbReference>
<evidence type="ECO:0000256" key="6">
    <source>
        <dbReference type="SAM" id="MobiDB-lite"/>
    </source>
</evidence>
<feature type="coiled-coil region" evidence="5">
    <location>
        <begin position="69"/>
        <end position="99"/>
    </location>
</feature>
<dbReference type="AlphaFoldDB" id="A0A1H8WPQ7"/>
<organism evidence="9 10">
    <name type="scientific">Halogranum amylolyticum</name>
    <dbReference type="NCBI Taxonomy" id="660520"/>
    <lineage>
        <taxon>Archaea</taxon>
        <taxon>Methanobacteriati</taxon>
        <taxon>Methanobacteriota</taxon>
        <taxon>Stenosarchaea group</taxon>
        <taxon>Halobacteria</taxon>
        <taxon>Halobacteriales</taxon>
        <taxon>Haloferacaceae</taxon>
    </lineage>
</organism>
<dbReference type="InterPro" id="IPR001959">
    <property type="entry name" value="Transposase"/>
</dbReference>
<dbReference type="GO" id="GO:0003677">
    <property type="term" value="F:DNA binding"/>
    <property type="evidence" value="ECO:0007669"/>
    <property type="project" value="UniProtKB-KW"/>
</dbReference>
<feature type="domain" description="Probable transposase IS891/IS1136/IS1341" evidence="7">
    <location>
        <begin position="29"/>
        <end position="143"/>
    </location>
</feature>
<protein>
    <submittedName>
        <fullName evidence="9">Transposase, IS605 OrfB family, central region</fullName>
    </submittedName>
</protein>
<reference evidence="10" key="1">
    <citation type="submission" date="2016-10" db="EMBL/GenBank/DDBJ databases">
        <authorList>
            <person name="Varghese N."/>
            <person name="Submissions S."/>
        </authorList>
    </citation>
    <scope>NUCLEOTIDE SEQUENCE [LARGE SCALE GENOMIC DNA]</scope>
    <source>
        <strain evidence="10">CGMCC 1.10121</strain>
    </source>
</reference>
<dbReference type="Proteomes" id="UP000199126">
    <property type="component" value="Unassembled WGS sequence"/>
</dbReference>
<keyword evidence="2" id="KW-0815">Transposition</keyword>
<gene>
    <name evidence="9" type="ORF">SAMN04487948_1368</name>
</gene>
<dbReference type="Pfam" id="PF01385">
    <property type="entry name" value="OrfB_IS605"/>
    <property type="match status" value="1"/>
</dbReference>
<comment type="similarity">
    <text evidence="1">In the C-terminal section; belongs to the transposase 35 family.</text>
</comment>
<keyword evidence="4" id="KW-0233">DNA recombination</keyword>
<dbReference type="EMBL" id="FODV01000036">
    <property type="protein sequence ID" value="SEP29427.1"/>
    <property type="molecule type" value="Genomic_DNA"/>
</dbReference>
<keyword evidence="5" id="KW-0175">Coiled coil</keyword>
<evidence type="ECO:0000256" key="2">
    <source>
        <dbReference type="ARBA" id="ARBA00022578"/>
    </source>
</evidence>
<dbReference type="InterPro" id="IPR010095">
    <property type="entry name" value="Cas12f1-like_TNB"/>
</dbReference>
<accession>A0A1H8WPQ7</accession>
<evidence type="ECO:0000256" key="3">
    <source>
        <dbReference type="ARBA" id="ARBA00023125"/>
    </source>
</evidence>
<dbReference type="GO" id="GO:0006310">
    <property type="term" value="P:DNA recombination"/>
    <property type="evidence" value="ECO:0007669"/>
    <property type="project" value="UniProtKB-KW"/>
</dbReference>
<dbReference type="GO" id="GO:0032196">
    <property type="term" value="P:transposition"/>
    <property type="evidence" value="ECO:0007669"/>
    <property type="project" value="UniProtKB-KW"/>
</dbReference>
<evidence type="ECO:0000259" key="7">
    <source>
        <dbReference type="Pfam" id="PF01385"/>
    </source>
</evidence>
<sequence>MHRDLPEHNAIKHVTVKKEPTGAWFVSFCIETDKPDKPDVDAIDPKDTVGIDLGILKLIHDSDGRSVERLDLSDDRDRLEREQRALSRKEKGSNNWEKQREKVAEIHERMSAKKRDLKHKLAHFYTTRYDAVFLEDLNVKSMLEGPQNARNKAEVGWRDLISIFHHHGKKHGCHVVEVDPRGTSKECAACGVETAKPVWVREHSCPACGYTADRDENASLVIQKRGLEELGVGHSEFTPAETATATLTTFTQSGGTVSASRVVETGSPNLKESASADE</sequence>
<evidence type="ECO:0000256" key="4">
    <source>
        <dbReference type="ARBA" id="ARBA00023172"/>
    </source>
</evidence>
<proteinExistence type="inferred from homology"/>
<evidence type="ECO:0000259" key="8">
    <source>
        <dbReference type="Pfam" id="PF07282"/>
    </source>
</evidence>
<evidence type="ECO:0000313" key="10">
    <source>
        <dbReference type="Proteomes" id="UP000199126"/>
    </source>
</evidence>
<dbReference type="NCBIfam" id="TIGR01766">
    <property type="entry name" value="IS200/IS605 family accessory protein TnpB-like domain"/>
    <property type="match status" value="1"/>
</dbReference>